<comment type="caution">
    <text evidence="1">The sequence shown here is derived from an EMBL/GenBank/DDBJ whole genome shotgun (WGS) entry which is preliminary data.</text>
</comment>
<dbReference type="AlphaFoldDB" id="X1D8K3"/>
<evidence type="ECO:0008006" key="2">
    <source>
        <dbReference type="Google" id="ProtNLM"/>
    </source>
</evidence>
<dbReference type="EMBL" id="BART01021883">
    <property type="protein sequence ID" value="GAH04625.1"/>
    <property type="molecule type" value="Genomic_DNA"/>
</dbReference>
<accession>X1D8K3</accession>
<name>X1D8K3_9ZZZZ</name>
<reference evidence="1" key="1">
    <citation type="journal article" date="2014" name="Front. Microbiol.">
        <title>High frequency of phylogenetically diverse reductive dehalogenase-homologous genes in deep subseafloor sedimentary metagenomes.</title>
        <authorList>
            <person name="Kawai M."/>
            <person name="Futagami T."/>
            <person name="Toyoda A."/>
            <person name="Takaki Y."/>
            <person name="Nishi S."/>
            <person name="Hori S."/>
            <person name="Arai W."/>
            <person name="Tsubouchi T."/>
            <person name="Morono Y."/>
            <person name="Uchiyama I."/>
            <person name="Ito T."/>
            <person name="Fujiyama A."/>
            <person name="Inagaki F."/>
            <person name="Takami H."/>
        </authorList>
    </citation>
    <scope>NUCLEOTIDE SEQUENCE</scope>
    <source>
        <strain evidence="1">Expedition CK06-06</strain>
    </source>
</reference>
<protein>
    <recommendedName>
        <fullName evidence="2">Zinc-ribbon domain-containing protein</fullName>
    </recommendedName>
</protein>
<organism evidence="1">
    <name type="scientific">marine sediment metagenome</name>
    <dbReference type="NCBI Taxonomy" id="412755"/>
    <lineage>
        <taxon>unclassified sequences</taxon>
        <taxon>metagenomes</taxon>
        <taxon>ecological metagenomes</taxon>
    </lineage>
</organism>
<evidence type="ECO:0000313" key="1">
    <source>
        <dbReference type="EMBL" id="GAH04625.1"/>
    </source>
</evidence>
<sequence length="121" mass="13460">QVKEAFVYFPDKTGTLNDYGRELLGIGKMGTQGTLMRRYIAGDLAYVEQFQLRQIEITNGLYQLFRFSSSESIMSSLVIPEVSSTPEMPVAPVQTGMKHCPNCKAEQLIDTKICSICGQSI</sequence>
<gene>
    <name evidence="1" type="ORF">S01H4_40226</name>
</gene>
<feature type="non-terminal residue" evidence="1">
    <location>
        <position position="1"/>
    </location>
</feature>
<proteinExistence type="predicted"/>